<dbReference type="RefSeq" id="WP_066617284.1">
    <property type="nucleotide sequence ID" value="NZ_FQXL01000015.1"/>
</dbReference>
<proteinExistence type="predicted"/>
<evidence type="ECO:0000313" key="2">
    <source>
        <dbReference type="EMBL" id="KZL93403.1"/>
    </source>
</evidence>
<keyword evidence="1" id="KW-0812">Transmembrane</keyword>
<evidence type="ECO:0000313" key="3">
    <source>
        <dbReference type="Proteomes" id="UP000076603"/>
    </source>
</evidence>
<sequence length="792" mass="88086">MKKKKGSSLIFVVVTFAVIATFGFSILSLTLVSYKKRFVETTEKRNQYFSESGLDIAYGIIGNIVDEGIKEGNTAVDVYMNTLNGEDGILQQEKEKLKNGEIPAYPRPNNNTKSLYIEDDGVTVNEGYVKEQQNITFKQAYMDYVENNIKDNWNSEDNNLTRTIPMKDEDYSSTNIVNKPSVKIYNKDDENRPVEVEFKDINNYRNTNKRQSVLALYLKSNFTDQNVKKIINVGYDILTPDYNAIYYTSTNNFKLPIISVWNNKAICIDGDLKIGGTFNVTGDIYVKGTDTDDGGININNSNSVVTLTGNASTSQNFKISKPNNTVTVNGSGNVYASNVEIAEGADSSNLTVQNSVYTNNDLALNATTSHIDIANFYGINDISKFQSIIQTKVSSCIRVNSEDLGSGSSIKISNDAILMGTAYIKISDDSTLTETTHINTDDNSKSFYQTGESVAVKGNYRAYTEGLTSEEAARQDQYYGGDKNKPKQSLKEDNVVFDYLDPLRLVTRFRDTDNTDLNWQDKSDYFSIYVDEHKNDTNNELNLGDGITLPMAADLQPGERADKNIIHTGAIIANGNVYNGNYYGDNDGKVADKQNSFASMVYEMGDVKDLANVYAQGKVKKAVYSSDPEVENQVDFGEISNTPGDEVTKNSNNDIIYLNNDNSKDCVIVGKDATNIPSGTQIKLDDNGVGRGIIITKGNVYLCGSINFTGVIIAAGNVEVKDSSRKEFVNNNSYIQKLIAYNYEQYFKDVFTGTPETTQNIETNVQINTDNNVKGDLVRKNFIIMRNWKIEK</sequence>
<keyword evidence="3" id="KW-1185">Reference proteome</keyword>
<dbReference type="STRING" id="1121326.CLMAG_04270"/>
<keyword evidence="1" id="KW-0472">Membrane</keyword>
<feature type="transmembrane region" description="Helical" evidence="1">
    <location>
        <begin position="9"/>
        <end position="34"/>
    </location>
</feature>
<gene>
    <name evidence="2" type="ORF">CLMAG_04270</name>
</gene>
<dbReference type="AlphaFoldDB" id="A0A162U403"/>
<dbReference type="OrthoDB" id="1947207at2"/>
<dbReference type="Proteomes" id="UP000076603">
    <property type="component" value="Unassembled WGS sequence"/>
</dbReference>
<keyword evidence="1" id="KW-1133">Transmembrane helix</keyword>
<comment type="caution">
    <text evidence="2">The sequence shown here is derived from an EMBL/GenBank/DDBJ whole genome shotgun (WGS) entry which is preliminary data.</text>
</comment>
<name>A0A162U403_9CLOT</name>
<dbReference type="EMBL" id="LWAE01000001">
    <property type="protein sequence ID" value="KZL93403.1"/>
    <property type="molecule type" value="Genomic_DNA"/>
</dbReference>
<reference evidence="2 3" key="1">
    <citation type="submission" date="2016-04" db="EMBL/GenBank/DDBJ databases">
        <title>Genome sequence of Clostridium magnum DSM 2767.</title>
        <authorList>
            <person name="Poehlein A."/>
            <person name="Uhlig R."/>
            <person name="Fischer R."/>
            <person name="Bahl H."/>
            <person name="Daniel R."/>
        </authorList>
    </citation>
    <scope>NUCLEOTIDE SEQUENCE [LARGE SCALE GENOMIC DNA]</scope>
    <source>
        <strain evidence="2 3">DSM 2767</strain>
    </source>
</reference>
<accession>A0A162U403</accession>
<evidence type="ECO:0000256" key="1">
    <source>
        <dbReference type="SAM" id="Phobius"/>
    </source>
</evidence>
<organism evidence="2 3">
    <name type="scientific">Clostridium magnum DSM 2767</name>
    <dbReference type="NCBI Taxonomy" id="1121326"/>
    <lineage>
        <taxon>Bacteria</taxon>
        <taxon>Bacillati</taxon>
        <taxon>Bacillota</taxon>
        <taxon>Clostridia</taxon>
        <taxon>Eubacteriales</taxon>
        <taxon>Clostridiaceae</taxon>
        <taxon>Clostridium</taxon>
    </lineage>
</organism>
<protein>
    <submittedName>
        <fullName evidence="2">Uncharacterized protein</fullName>
    </submittedName>
</protein>
<dbReference type="PATRIC" id="fig|1121326.3.peg.405"/>